<dbReference type="Proteomes" id="UP000092154">
    <property type="component" value="Unassembled WGS sequence"/>
</dbReference>
<evidence type="ECO:0008006" key="4">
    <source>
        <dbReference type="Google" id="ProtNLM"/>
    </source>
</evidence>
<feature type="signal peptide" evidence="1">
    <location>
        <begin position="1"/>
        <end position="20"/>
    </location>
</feature>
<evidence type="ECO:0000256" key="1">
    <source>
        <dbReference type="SAM" id="SignalP"/>
    </source>
</evidence>
<proteinExistence type="predicted"/>
<feature type="chain" id="PRO_5008597817" description="F-box domain-containing protein" evidence="1">
    <location>
        <begin position="21"/>
        <end position="285"/>
    </location>
</feature>
<keyword evidence="1" id="KW-0732">Signal</keyword>
<reference evidence="2 3" key="1">
    <citation type="submission" date="2016-06" db="EMBL/GenBank/DDBJ databases">
        <title>Comparative genomics of the ectomycorrhizal sister species Rhizopogon vinicolor and Rhizopogon vesiculosus (Basidiomycota: Boletales) reveals a divergence of the mating type B locus.</title>
        <authorList>
            <consortium name="DOE Joint Genome Institute"/>
            <person name="Mujic A.B."/>
            <person name="Kuo A."/>
            <person name="Tritt A."/>
            <person name="Lipzen A."/>
            <person name="Chen C."/>
            <person name="Johnson J."/>
            <person name="Sharma A."/>
            <person name="Barry K."/>
            <person name="Grigoriev I.V."/>
            <person name="Spatafora J.W."/>
        </authorList>
    </citation>
    <scope>NUCLEOTIDE SEQUENCE [LARGE SCALE GENOMIC DNA]</scope>
    <source>
        <strain evidence="2 3">AM-OR11-026</strain>
    </source>
</reference>
<dbReference type="OrthoDB" id="3145912at2759"/>
<dbReference type="EMBL" id="KV448228">
    <property type="protein sequence ID" value="OAX39999.1"/>
    <property type="molecule type" value="Genomic_DNA"/>
</dbReference>
<dbReference type="AlphaFoldDB" id="A0A1B7N569"/>
<organism evidence="2 3">
    <name type="scientific">Rhizopogon vinicolor AM-OR11-026</name>
    <dbReference type="NCBI Taxonomy" id="1314800"/>
    <lineage>
        <taxon>Eukaryota</taxon>
        <taxon>Fungi</taxon>
        <taxon>Dikarya</taxon>
        <taxon>Basidiomycota</taxon>
        <taxon>Agaricomycotina</taxon>
        <taxon>Agaricomycetes</taxon>
        <taxon>Agaricomycetidae</taxon>
        <taxon>Boletales</taxon>
        <taxon>Suillineae</taxon>
        <taxon>Rhizopogonaceae</taxon>
        <taxon>Rhizopogon</taxon>
    </lineage>
</organism>
<name>A0A1B7N569_9AGAM</name>
<protein>
    <recommendedName>
        <fullName evidence="4">F-box domain-containing protein</fullName>
    </recommendedName>
</protein>
<evidence type="ECO:0000313" key="3">
    <source>
        <dbReference type="Proteomes" id="UP000092154"/>
    </source>
</evidence>
<dbReference type="InParanoid" id="A0A1B7N569"/>
<gene>
    <name evidence="2" type="ORF">K503DRAFT_35729</name>
</gene>
<sequence>MSSPFATLPPELLLLVFSLASRHHPTAVALSLVSHWVHTHVEPNLYHTVSLTSSRSLIAFVVALKSKPHAFAQNLVKRLSVTALGPISHIEDVLRMCTGVTSLVCGFSVPSYIHCARDKKGLVAPLEIATFRLPIAPHEQHLIALACRDGLDMSFISPLVTHLRIQLTPATTFDSVARLRELPYLTHLAIMYRHGLYPSAKSVKEMLEPVLEEGKLRVLVIHVTGVGSKAHRKEVEEWRALEAISCTTTHKRLGHDPPTRIIANRATTAILPQWEQGTDIWDANP</sequence>
<evidence type="ECO:0000313" key="2">
    <source>
        <dbReference type="EMBL" id="OAX39999.1"/>
    </source>
</evidence>
<keyword evidence="3" id="KW-1185">Reference proteome</keyword>
<accession>A0A1B7N569</accession>